<dbReference type="GeneID" id="25979823"/>
<dbReference type="EMBL" id="GL629794">
    <property type="protein sequence ID" value="EFX01453.1"/>
    <property type="molecule type" value="Genomic_DNA"/>
</dbReference>
<evidence type="ECO:0000256" key="1">
    <source>
        <dbReference type="ARBA" id="ARBA00004123"/>
    </source>
</evidence>
<feature type="region of interest" description="Disordered" evidence="7">
    <location>
        <begin position="1"/>
        <end position="33"/>
    </location>
</feature>
<evidence type="ECO:0000256" key="3">
    <source>
        <dbReference type="ARBA" id="ARBA00023015"/>
    </source>
</evidence>
<keyword evidence="4" id="KW-0238">DNA-binding</keyword>
<evidence type="ECO:0000256" key="5">
    <source>
        <dbReference type="ARBA" id="ARBA00023163"/>
    </source>
</evidence>
<feature type="region of interest" description="Disordered" evidence="7">
    <location>
        <begin position="619"/>
        <end position="677"/>
    </location>
</feature>
<keyword evidence="9" id="KW-1185">Reference proteome</keyword>
<dbReference type="OrthoDB" id="5391043at2759"/>
<name>F0XLG3_GROCL</name>
<proteinExistence type="predicted"/>
<reference evidence="8 9" key="1">
    <citation type="journal article" date="2011" name="Proc. Natl. Acad. Sci. U.S.A.">
        <title>Genome and transcriptome analyses of the mountain pine beetle-fungal symbiont Grosmannia clavigera, a lodgepole pine pathogen.</title>
        <authorList>
            <person name="DiGuistini S."/>
            <person name="Wang Y."/>
            <person name="Liao N.Y."/>
            <person name="Taylor G."/>
            <person name="Tanguay P."/>
            <person name="Feau N."/>
            <person name="Henrissat B."/>
            <person name="Chan S.K."/>
            <person name="Hesse-Orce U."/>
            <person name="Alamouti S.M."/>
            <person name="Tsui C.K.M."/>
            <person name="Docking R.T."/>
            <person name="Levasseur A."/>
            <person name="Haridas S."/>
            <person name="Robertson G."/>
            <person name="Birol I."/>
            <person name="Holt R.A."/>
            <person name="Marra M.A."/>
            <person name="Hamelin R.C."/>
            <person name="Hirst M."/>
            <person name="Jones S.J.M."/>
            <person name="Bohlmann J."/>
            <person name="Breuil C."/>
        </authorList>
    </citation>
    <scope>NUCLEOTIDE SEQUENCE [LARGE SCALE GENOMIC DNA]</scope>
    <source>
        <strain evidence="9">kw1407 / UAMH 11150</strain>
    </source>
</reference>
<dbReference type="RefSeq" id="XP_014170935.1">
    <property type="nucleotide sequence ID" value="XM_014315460.1"/>
</dbReference>
<evidence type="ECO:0000313" key="8">
    <source>
        <dbReference type="EMBL" id="EFX01453.1"/>
    </source>
</evidence>
<dbReference type="GO" id="GO:0045944">
    <property type="term" value="P:positive regulation of transcription by RNA polymerase II"/>
    <property type="evidence" value="ECO:0007669"/>
    <property type="project" value="TreeGrafter"/>
</dbReference>
<keyword evidence="5" id="KW-0804">Transcription</keyword>
<dbReference type="GO" id="GO:0005634">
    <property type="term" value="C:nucleus"/>
    <property type="evidence" value="ECO:0007669"/>
    <property type="project" value="UniProtKB-SubCell"/>
</dbReference>
<evidence type="ECO:0000256" key="2">
    <source>
        <dbReference type="ARBA" id="ARBA00022833"/>
    </source>
</evidence>
<dbReference type="eggNOG" id="ENOG502QT9U">
    <property type="taxonomic scope" value="Eukaryota"/>
</dbReference>
<dbReference type="GO" id="GO:0000976">
    <property type="term" value="F:transcription cis-regulatory region binding"/>
    <property type="evidence" value="ECO:0007669"/>
    <property type="project" value="TreeGrafter"/>
</dbReference>
<accession>F0XLG3</accession>
<keyword evidence="6" id="KW-0539">Nucleus</keyword>
<protein>
    <submittedName>
        <fullName evidence="8">C6 zinc finger domain containing protein</fullName>
    </submittedName>
</protein>
<dbReference type="PANTHER" id="PTHR37534">
    <property type="entry name" value="TRANSCRIPTIONAL ACTIVATOR PROTEIN UGA3"/>
    <property type="match status" value="1"/>
</dbReference>
<dbReference type="GO" id="GO:0003700">
    <property type="term" value="F:DNA-binding transcription factor activity"/>
    <property type="evidence" value="ECO:0007669"/>
    <property type="project" value="TreeGrafter"/>
</dbReference>
<feature type="compositionally biased region" description="Basic and acidic residues" evidence="7">
    <location>
        <begin position="1"/>
        <end position="10"/>
    </location>
</feature>
<dbReference type="HOGENOM" id="CLU_006603_0_0_1"/>
<dbReference type="InterPro" id="IPR021858">
    <property type="entry name" value="Fun_TF"/>
</dbReference>
<dbReference type="InParanoid" id="F0XLG3"/>
<dbReference type="Proteomes" id="UP000007796">
    <property type="component" value="Unassembled WGS sequence"/>
</dbReference>
<comment type="subcellular location">
    <subcellularLocation>
        <location evidence="1">Nucleus</location>
    </subcellularLocation>
</comment>
<gene>
    <name evidence="8" type="ORF">CMQ_6395</name>
</gene>
<dbReference type="PANTHER" id="PTHR37534:SF23">
    <property type="entry name" value="ZN(II)2CYS6 TRANSCRIPTION FACTOR (EUROFUNG)"/>
    <property type="match status" value="1"/>
</dbReference>
<keyword evidence="2" id="KW-0862">Zinc</keyword>
<evidence type="ECO:0000313" key="9">
    <source>
        <dbReference type="Proteomes" id="UP000007796"/>
    </source>
</evidence>
<evidence type="ECO:0000256" key="7">
    <source>
        <dbReference type="SAM" id="MobiDB-lite"/>
    </source>
</evidence>
<evidence type="ECO:0000256" key="6">
    <source>
        <dbReference type="ARBA" id="ARBA00023242"/>
    </source>
</evidence>
<evidence type="ECO:0000256" key="4">
    <source>
        <dbReference type="ARBA" id="ARBA00023125"/>
    </source>
</evidence>
<organism evidence="9">
    <name type="scientific">Grosmannia clavigera (strain kw1407 / UAMH 11150)</name>
    <name type="common">Blue stain fungus</name>
    <name type="synonym">Graphiocladiella clavigera</name>
    <dbReference type="NCBI Taxonomy" id="655863"/>
    <lineage>
        <taxon>Eukaryota</taxon>
        <taxon>Fungi</taxon>
        <taxon>Dikarya</taxon>
        <taxon>Ascomycota</taxon>
        <taxon>Pezizomycotina</taxon>
        <taxon>Sordariomycetes</taxon>
        <taxon>Sordariomycetidae</taxon>
        <taxon>Ophiostomatales</taxon>
        <taxon>Ophiostomataceae</taxon>
        <taxon>Leptographium</taxon>
    </lineage>
</organism>
<feature type="compositionally biased region" description="Pro residues" evidence="7">
    <location>
        <begin position="629"/>
        <end position="644"/>
    </location>
</feature>
<dbReference type="Pfam" id="PF11951">
    <property type="entry name" value="Fungal_trans_2"/>
    <property type="match status" value="1"/>
</dbReference>
<dbReference type="AlphaFoldDB" id="F0XLG3"/>
<dbReference type="STRING" id="655863.F0XLG3"/>
<sequence length="928" mass="103502">MDTESRHPEANPDTNPCDSAPDDTDPAPKKSAIKKRTKTGCYIIFKDPMGTFHPNQIGPMPFQSASAHHLLASQQGSFASQNPRAISQGSLPFIAPRPPLMNDVAQYQHQLPHHPSMPPRQHPLHMQGIPAGHELHFIPPGHAQPMAPMPMSYAPSAQPDSHGHASFAQVWEPQPPLTGHGGSYDDSGFLPSVDYGGPLTVPIAVPTPALVPAVGWSSDGNYDVIDFPPVPRSHDYTRVFERGNAEYSAQSAMHSEEGYWYSDDDASMGDSEDEEATDQMEHVQANDLGVIVARRLPNRPFDAFGTQLRTFSNFADANVLADYVPSSLNSPLTDARTASVFWYFVNVTGPSMSLFERYPVDPSPIFEGRPVPRSRQHIWTYTFPTIALNHPALLQAMLALGSLHMAKLQGIPATASMKHYHLSLRRIARNYQSTSRRVQPATLAATMLLGFYEVWNSDHDKWCKHMWGARAILREIPLREMTKKMIALKRKRRQALYQGSLDHDSTMPEDGIVADKDIDLVDSVIVSQLSGLPVGYDQDEDVTSSSFHNRRSTSWTTPDAYTEKDIKTYHILSDLFWWYAKMDVYQSILGGTRLLMEYKCWTQCAPRAPINRIDAFHDQDRKRQARWPDGPPGPRGQGQSPPPFIGMMPSTGNITIPKGFSPPREQSPESDSQEEMDFDASTTAALCKWESIKQTLEHFRAQLGPDFEPLGPEYEPPASSPFGLVLKYRTYGIASIWMNYYMGMIVLHRCHPSMPHIAMAAAAMAGRQTAPYANQIGRIIAGLTVEDLNTMVHVSTLLGAVSIESSFPLFVAAVQFQDTAQRHWTVRQMHNVARLTGFQSARHIATGCETCWTKAASMGRGPPYEPPTDVAEVPQSIWNRPKRIVDRIRELEEEDEELVLSATERSRYAVGLLSMESDLEKLKLSDKA</sequence>
<keyword evidence="3" id="KW-0805">Transcription regulation</keyword>